<dbReference type="Proteomes" id="UP000694404">
    <property type="component" value="Unplaced"/>
</dbReference>
<dbReference type="GO" id="GO:0005829">
    <property type="term" value="C:cytosol"/>
    <property type="evidence" value="ECO:0007669"/>
    <property type="project" value="Ensembl"/>
</dbReference>
<dbReference type="Ensembl" id="ENSCABT00000025372.1">
    <property type="protein sequence ID" value="ENSCABP00000023158.1"/>
    <property type="gene ID" value="ENSCABG00000016561.1"/>
</dbReference>
<dbReference type="GO" id="GO:0036396">
    <property type="term" value="C:RNA N6-methyladenosine methyltransferase complex"/>
    <property type="evidence" value="ECO:0007669"/>
    <property type="project" value="Ensembl"/>
</dbReference>
<feature type="compositionally biased region" description="Pro residues" evidence="6">
    <location>
        <begin position="183"/>
        <end position="195"/>
    </location>
</feature>
<keyword evidence="4" id="KW-0508">mRNA splicing</keyword>
<keyword evidence="9" id="KW-1185">Reference proteome</keyword>
<feature type="domain" description="Virilizer N-terminal" evidence="7">
    <location>
        <begin position="66"/>
        <end position="310"/>
    </location>
</feature>
<organism evidence="8 9">
    <name type="scientific">Chelonoidis abingdonii</name>
    <name type="common">Abingdon island giant tortoise</name>
    <name type="synonym">Testudo abingdonii</name>
    <dbReference type="NCBI Taxonomy" id="106734"/>
    <lineage>
        <taxon>Eukaryota</taxon>
        <taxon>Metazoa</taxon>
        <taxon>Chordata</taxon>
        <taxon>Craniata</taxon>
        <taxon>Vertebrata</taxon>
        <taxon>Euteleostomi</taxon>
        <taxon>Archelosauria</taxon>
        <taxon>Testudinata</taxon>
        <taxon>Testudines</taxon>
        <taxon>Cryptodira</taxon>
        <taxon>Durocryptodira</taxon>
        <taxon>Testudinoidea</taxon>
        <taxon>Testudinidae</taxon>
        <taxon>Chelonoidis</taxon>
    </lineage>
</organism>
<proteinExistence type="inferred from homology"/>
<feature type="compositionally biased region" description="Basic residues" evidence="6">
    <location>
        <begin position="1850"/>
        <end position="1859"/>
    </location>
</feature>
<evidence type="ECO:0000259" key="7">
    <source>
        <dbReference type="Pfam" id="PF15912"/>
    </source>
</evidence>
<feature type="compositionally biased region" description="Polar residues" evidence="6">
    <location>
        <begin position="1771"/>
        <end position="1794"/>
    </location>
</feature>
<reference evidence="8" key="1">
    <citation type="submission" date="2025-08" db="UniProtKB">
        <authorList>
            <consortium name="Ensembl"/>
        </authorList>
    </citation>
    <scope>IDENTIFICATION</scope>
</reference>
<evidence type="ECO:0000313" key="9">
    <source>
        <dbReference type="Proteomes" id="UP000694404"/>
    </source>
</evidence>
<gene>
    <name evidence="8" type="primary">VIRMA</name>
</gene>
<dbReference type="GO" id="GO:0008380">
    <property type="term" value="P:RNA splicing"/>
    <property type="evidence" value="ECO:0007669"/>
    <property type="project" value="UniProtKB-KW"/>
</dbReference>
<dbReference type="Pfam" id="PF15912">
    <property type="entry name" value="VIR_N"/>
    <property type="match status" value="1"/>
</dbReference>
<evidence type="ECO:0000256" key="4">
    <source>
        <dbReference type="ARBA" id="ARBA00023187"/>
    </source>
</evidence>
<feature type="region of interest" description="Disordered" evidence="6">
    <location>
        <begin position="1710"/>
        <end position="1859"/>
    </location>
</feature>
<dbReference type="GO" id="GO:0003723">
    <property type="term" value="F:RNA binding"/>
    <property type="evidence" value="ECO:0007669"/>
    <property type="project" value="TreeGrafter"/>
</dbReference>
<dbReference type="PANTHER" id="PTHR23185">
    <property type="entry name" value="PROTEIN VIRILIZER HOMOLOG"/>
    <property type="match status" value="1"/>
</dbReference>
<dbReference type="OMA" id="YWLEPLP"/>
<dbReference type="InterPro" id="IPR026736">
    <property type="entry name" value="Virilizer"/>
</dbReference>
<comment type="subcellular location">
    <subcellularLocation>
        <location evidence="1">Nucleus</location>
    </subcellularLocation>
</comment>
<evidence type="ECO:0000256" key="5">
    <source>
        <dbReference type="ARBA" id="ARBA00023242"/>
    </source>
</evidence>
<evidence type="ECO:0000256" key="2">
    <source>
        <dbReference type="ARBA" id="ARBA00008371"/>
    </source>
</evidence>
<feature type="compositionally biased region" description="Gly residues" evidence="6">
    <location>
        <begin position="1834"/>
        <end position="1849"/>
    </location>
</feature>
<feature type="compositionally biased region" description="Acidic residues" evidence="6">
    <location>
        <begin position="278"/>
        <end position="311"/>
    </location>
</feature>
<dbReference type="GO" id="GO:0006397">
    <property type="term" value="P:mRNA processing"/>
    <property type="evidence" value="ECO:0007669"/>
    <property type="project" value="UniProtKB-KW"/>
</dbReference>
<feature type="compositionally biased region" description="Pro residues" evidence="6">
    <location>
        <begin position="218"/>
        <end position="234"/>
    </location>
</feature>
<reference evidence="8" key="2">
    <citation type="submission" date="2025-09" db="UniProtKB">
        <authorList>
            <consortium name="Ensembl"/>
        </authorList>
    </citation>
    <scope>IDENTIFICATION</scope>
</reference>
<feature type="compositionally biased region" description="Acidic residues" evidence="6">
    <location>
        <begin position="318"/>
        <end position="352"/>
    </location>
</feature>
<feature type="region of interest" description="Disordered" evidence="6">
    <location>
        <begin position="176"/>
        <end position="352"/>
    </location>
</feature>
<dbReference type="PANTHER" id="PTHR23185:SF0">
    <property type="entry name" value="PROTEIN VIRILIZER HOMOLOG"/>
    <property type="match status" value="1"/>
</dbReference>
<sequence length="1859" mass="207957">MKIQHTTSERLSIPELDHEYVDKTHQPDTWEEFSVVIQNPSHLVSTSGCWRYLLIAVLIAYNSIWQSTNIDVVRFPCVVYINEVRVIPPGVRAHTSLPDNRAYGETSPHTFQLDLFFNNVSKPSAPVFDRLGSLDYDENSSIIFRPNAKVNTDGLVLRGWYNCLTLAIYGSVDRVISHDRDSPPPPPPPPPPPQQQPGLKRNPKHVDGEKEDQFNGSPPRPQPRGPRTPPGPPPPDDDEDEPMPVTVAGEKEDDVDHREDYFEPISPDRTSVHQEGQYSDEGEVEEEQPEEGEDEEEDVDVEEDEEEDEEDGHTVESIPEEEDEEEEEEEEDEEEDGDDGYEQISSDEDGIADLERETFKYPSFDIEYTPEDLASVPSVTYEPYERELGPLLYFNCPYKTIFEVEVGKIKDQDPDKENSGTVEASVKLIELLELYQEERGAKWVTALEEIPNLITKGLSYLQVKNTTQDYITQLVDWTMQALNLQVALRQPIALNVRQLKAGTKLVSSLAECGTQGIMGLLHSGVINALFELLFADHVSSSLKLNAFKALDSVISMTEGMEMFLRGGLEVHEKSGYQKLLELILLDQTVRVVTAGSAILQKCHFYEILSDIKKLGDQLAENTPPLPNHMESEQEPDLGLERTNPEYENDVEAPMDMDHLLESSNISEGEVEKLISLLDEIFHLMETAPHTMIQPPVKSFPTMARITGPPERDDPYPVLFRYLHSHHFLESITLLLSIPITSAHPGVLQAVRDVLKFLGQSQKGLLFFLSEYEATNLLIRALCQFSDPDQEEGLQSDGASDDAFALWLLHSTQTLQCISELFCHFQRCTASEETDHSDLLGTLHNLYLITFNPVGRSAVAHVFSLEKNLQSLITLMEYYSKEALGDSKSKKSVAYNYACILVLLVVQSSSDVQMLEQYSAPLLKLCKADENNTKLQELCKWLEPLKNLRFEINCIPNLIEYIKQNIDSLMTQEGVGLLTALRVLCHVACPPPPVEGQQKDLKWNLAVIQLFSAEGMDTFIRVLQKLNSILIQPWRLHVNMGTTLHRVTTISMARCTLNLLKTMLTELLRGGSFEFKDMRVPSALVSLHMLLCSIPLSGRLDSDEQKIQNDIIDILLTFTQGVNEKLTISEETLANNTWSLMLKEVLSSILRIPEGFFSGLILLSELLPLPLPMQTTQVIEPHDISVALNTRKLWSMHLHVQAKLLQEIVRSFSGSTCQPIQHMLRRICVQLCDLASPTALLIMRTVLDLVVEDLQSSTEDKEKQYTGQTTRLLALLDALASHKACKLAILHLVNGTIKGDEKYAEVFQELLALMRSTGDNVIHQQCAEYVTSILQSLCDQDIALILPSSSEGSVSELEQLSNSLPSKELMSLICDCLLETLANAETSYNCLLTCIRTMTFLTEHDYGFYHLKSSLRKRNHALYTVSKRVISIFSKDTGELASSFLDFMRQILNSDTLGCCGDDGSLMEVDGSHPARTLGLTTAELKHLLQNKEETPENLLLELEKQVLEHSKEDDSLESLLDNVAGLRQMLESAGDHCPLSDQDVEPVLSAPDSLQNLFNNRTTYVLADVMDDQLKSMWFSPFQAEEIDTDLDMVKVDLIELSEKGCSDFDLQAELERSFLSEPSSPGRTKTTKGFKLGKHKHETFITSSGKSEYIEPAKRAHVVPLPRGRGRGGFGQGIRPHDIFRQRKQNTSRPPSMHVDDFVAAESKEVVPPDGIPQPKRPPKVSQKISSRGGFSGNRGGRGAFHSQNRFFTPPASKGNYNRREGARGSSWSAQNTPRGTYNESRGGQSNFNRGPLPPLRPLSSAGYRPSPRDRASRGRGGIGPSWASANSGGSGGSRGKFVSGGSGRGRHVRSFTR</sequence>
<protein>
    <submittedName>
        <fullName evidence="8">Vir like m6A methyltransferase associated</fullName>
    </submittedName>
</protein>
<evidence type="ECO:0000256" key="3">
    <source>
        <dbReference type="ARBA" id="ARBA00022664"/>
    </source>
</evidence>
<accession>A0A8C0QI64</accession>
<name>A0A8C0QI64_CHEAB</name>
<keyword evidence="5" id="KW-0539">Nucleus</keyword>
<evidence type="ECO:0000256" key="6">
    <source>
        <dbReference type="SAM" id="MobiDB-lite"/>
    </source>
</evidence>
<keyword evidence="3" id="KW-0507">mRNA processing</keyword>
<dbReference type="GO" id="GO:0016607">
    <property type="term" value="C:nuclear speck"/>
    <property type="evidence" value="ECO:0007669"/>
    <property type="project" value="Ensembl"/>
</dbReference>
<evidence type="ECO:0000256" key="1">
    <source>
        <dbReference type="ARBA" id="ARBA00004123"/>
    </source>
</evidence>
<dbReference type="InterPro" id="IPR031801">
    <property type="entry name" value="VIR_N"/>
</dbReference>
<feature type="compositionally biased region" description="Gly residues" evidence="6">
    <location>
        <begin position="1735"/>
        <end position="1744"/>
    </location>
</feature>
<evidence type="ECO:0000313" key="8">
    <source>
        <dbReference type="Ensembl" id="ENSCABP00000023158.1"/>
    </source>
</evidence>
<feature type="compositionally biased region" description="Basic and acidic residues" evidence="6">
    <location>
        <begin position="204"/>
        <end position="213"/>
    </location>
</feature>
<dbReference type="GeneTree" id="ENSGT00390000002833"/>
<comment type="similarity">
    <text evidence="2">Belongs to the vir family.</text>
</comment>